<dbReference type="InterPro" id="IPR000847">
    <property type="entry name" value="LysR_HTH_N"/>
</dbReference>
<gene>
    <name evidence="6" type="ORF">IC621_13690</name>
</gene>
<proteinExistence type="inferred from homology"/>
<keyword evidence="3" id="KW-0238">DNA-binding</keyword>
<dbReference type="Gene3D" id="3.40.190.290">
    <property type="match status" value="1"/>
</dbReference>
<dbReference type="PRINTS" id="PR00039">
    <property type="entry name" value="HTHLYSR"/>
</dbReference>
<accession>A0A926RYL1</accession>
<keyword evidence="4" id="KW-0804">Transcription</keyword>
<dbReference type="SUPFAM" id="SSF46785">
    <property type="entry name" value="Winged helix' DNA-binding domain"/>
    <property type="match status" value="1"/>
</dbReference>
<dbReference type="EMBL" id="JACXAI010000017">
    <property type="protein sequence ID" value="MBD1381287.1"/>
    <property type="molecule type" value="Genomic_DNA"/>
</dbReference>
<name>A0A926RYL1_9BACI</name>
<evidence type="ECO:0000256" key="3">
    <source>
        <dbReference type="ARBA" id="ARBA00023125"/>
    </source>
</evidence>
<dbReference type="PANTHER" id="PTHR30126">
    <property type="entry name" value="HTH-TYPE TRANSCRIPTIONAL REGULATOR"/>
    <property type="match status" value="1"/>
</dbReference>
<organism evidence="6 7">
    <name type="scientific">Metabacillus arenae</name>
    <dbReference type="NCBI Taxonomy" id="2771434"/>
    <lineage>
        <taxon>Bacteria</taxon>
        <taxon>Bacillati</taxon>
        <taxon>Bacillota</taxon>
        <taxon>Bacilli</taxon>
        <taxon>Bacillales</taxon>
        <taxon>Bacillaceae</taxon>
        <taxon>Metabacillus</taxon>
    </lineage>
</organism>
<feature type="domain" description="HTH lysR-type" evidence="5">
    <location>
        <begin position="1"/>
        <end position="58"/>
    </location>
</feature>
<evidence type="ECO:0000313" key="7">
    <source>
        <dbReference type="Proteomes" id="UP000626844"/>
    </source>
</evidence>
<evidence type="ECO:0000259" key="5">
    <source>
        <dbReference type="PROSITE" id="PS50931"/>
    </source>
</evidence>
<dbReference type="AlphaFoldDB" id="A0A926RYL1"/>
<dbReference type="CDD" id="cd05466">
    <property type="entry name" value="PBP2_LTTR_substrate"/>
    <property type="match status" value="1"/>
</dbReference>
<comment type="caution">
    <text evidence="6">The sequence shown here is derived from an EMBL/GenBank/DDBJ whole genome shotgun (WGS) entry which is preliminary data.</text>
</comment>
<dbReference type="PANTHER" id="PTHR30126:SF78">
    <property type="entry name" value="HTH LYSR-TYPE DOMAIN-CONTAINING PROTEIN"/>
    <property type="match status" value="1"/>
</dbReference>
<reference evidence="6" key="1">
    <citation type="submission" date="2020-09" db="EMBL/GenBank/DDBJ databases">
        <title>A novel bacterium of genus Bacillus, isolated from South China Sea.</title>
        <authorList>
            <person name="Huang H."/>
            <person name="Mo K."/>
            <person name="Hu Y."/>
        </authorList>
    </citation>
    <scope>NUCLEOTIDE SEQUENCE</scope>
    <source>
        <strain evidence="6">IB182487</strain>
    </source>
</reference>
<evidence type="ECO:0000256" key="1">
    <source>
        <dbReference type="ARBA" id="ARBA00009437"/>
    </source>
</evidence>
<dbReference type="SUPFAM" id="SSF53850">
    <property type="entry name" value="Periplasmic binding protein-like II"/>
    <property type="match status" value="1"/>
</dbReference>
<evidence type="ECO:0000256" key="4">
    <source>
        <dbReference type="ARBA" id="ARBA00023163"/>
    </source>
</evidence>
<keyword evidence="2" id="KW-0805">Transcription regulation</keyword>
<dbReference type="Proteomes" id="UP000626844">
    <property type="component" value="Unassembled WGS sequence"/>
</dbReference>
<evidence type="ECO:0000313" key="6">
    <source>
        <dbReference type="EMBL" id="MBD1381287.1"/>
    </source>
</evidence>
<dbReference type="GO" id="GO:0003700">
    <property type="term" value="F:DNA-binding transcription factor activity"/>
    <property type="evidence" value="ECO:0007669"/>
    <property type="project" value="InterPro"/>
</dbReference>
<dbReference type="Pfam" id="PF00126">
    <property type="entry name" value="HTH_1"/>
    <property type="match status" value="1"/>
</dbReference>
<sequence>MQISELRMLVVLGEEMNMRKASERLFVSQPALSQRLQSIEKAWGKKIFIRSQKGLTLTPAGEKIISFAKDVTFRQEKVREEIDELYGEVHGTLKLAVASIIGQNWLPKVLKTYVKRYPNAKISLITGWSSEILKSLYEDHIHIGIIRGNPEWKGIKKHLLTDSLFLVDTEINDIEEVRHTEKPFIQFKSDSTYYQEIQDWWHQRFKTSPKRTIVVDQIETCKQMAINGIGYAILPDVTINETVQDIYKIPLLNQDGQPLVRDTWLLGHESAFELKQVQAFLDLIEEYKMQDEG</sequence>
<dbReference type="InterPro" id="IPR036390">
    <property type="entry name" value="WH_DNA-bd_sf"/>
</dbReference>
<dbReference type="InterPro" id="IPR036388">
    <property type="entry name" value="WH-like_DNA-bd_sf"/>
</dbReference>
<evidence type="ECO:0000256" key="2">
    <source>
        <dbReference type="ARBA" id="ARBA00023015"/>
    </source>
</evidence>
<protein>
    <submittedName>
        <fullName evidence="6">LysR family transcriptional regulator</fullName>
    </submittedName>
</protein>
<dbReference type="Pfam" id="PF03466">
    <property type="entry name" value="LysR_substrate"/>
    <property type="match status" value="1"/>
</dbReference>
<dbReference type="RefSeq" id="WP_191158885.1">
    <property type="nucleotide sequence ID" value="NZ_JACXAI010000017.1"/>
</dbReference>
<dbReference type="GO" id="GO:0000976">
    <property type="term" value="F:transcription cis-regulatory region binding"/>
    <property type="evidence" value="ECO:0007669"/>
    <property type="project" value="TreeGrafter"/>
</dbReference>
<dbReference type="PROSITE" id="PS50931">
    <property type="entry name" value="HTH_LYSR"/>
    <property type="match status" value="1"/>
</dbReference>
<dbReference type="Gene3D" id="1.10.10.10">
    <property type="entry name" value="Winged helix-like DNA-binding domain superfamily/Winged helix DNA-binding domain"/>
    <property type="match status" value="1"/>
</dbReference>
<dbReference type="InterPro" id="IPR005119">
    <property type="entry name" value="LysR_subst-bd"/>
</dbReference>
<keyword evidence="7" id="KW-1185">Reference proteome</keyword>
<comment type="similarity">
    <text evidence="1">Belongs to the LysR transcriptional regulatory family.</text>
</comment>